<dbReference type="Pfam" id="PF26327">
    <property type="entry name" value="LpqS"/>
    <property type="match status" value="1"/>
</dbReference>
<comment type="caution">
    <text evidence="2">The sequence shown here is derived from an EMBL/GenBank/DDBJ whole genome shotgun (WGS) entry which is preliminary data.</text>
</comment>
<keyword evidence="1" id="KW-0812">Transmembrane</keyword>
<dbReference type="RefSeq" id="WP_264916237.1">
    <property type="nucleotide sequence ID" value="NZ_BRXE01000143.1"/>
</dbReference>
<name>A0AA37PYE8_9MYCO</name>
<evidence type="ECO:0000313" key="2">
    <source>
        <dbReference type="EMBL" id="GLB86460.1"/>
    </source>
</evidence>
<dbReference type="AlphaFoldDB" id="A0AA37PYE8"/>
<feature type="transmembrane region" description="Helical" evidence="1">
    <location>
        <begin position="86"/>
        <end position="104"/>
    </location>
</feature>
<accession>A0AA37PYE8</accession>
<protein>
    <recommendedName>
        <fullName evidence="4">Lipoprotein LpqS</fullName>
    </recommendedName>
</protein>
<evidence type="ECO:0000313" key="3">
    <source>
        <dbReference type="Proteomes" id="UP001165663"/>
    </source>
</evidence>
<gene>
    <name evidence="2" type="ORF">SRL2020028_57160</name>
</gene>
<reference evidence="2" key="1">
    <citation type="submission" date="2022-07" db="EMBL/GenBank/DDBJ databases">
        <title>Mycobacterium kiyosense sp. nov., scotochromogenic slow-glowing species isolated from respiratory specimens.</title>
        <authorList>
            <person name="Fukano H."/>
            <person name="Kazumi Y."/>
            <person name="Sakagami N."/>
            <person name="Ato M."/>
            <person name="Mitarai S."/>
            <person name="Hoshino Y."/>
        </authorList>
    </citation>
    <scope>NUCLEOTIDE SEQUENCE</scope>
    <source>
        <strain evidence="2">SRL2020-028</strain>
    </source>
</reference>
<dbReference type="InterPro" id="IPR058714">
    <property type="entry name" value="LpqS"/>
</dbReference>
<organism evidence="2 3">
    <name type="scientific">Mycobacterium kiyosense</name>
    <dbReference type="NCBI Taxonomy" id="2871094"/>
    <lineage>
        <taxon>Bacteria</taxon>
        <taxon>Bacillati</taxon>
        <taxon>Actinomycetota</taxon>
        <taxon>Actinomycetes</taxon>
        <taxon>Mycobacteriales</taxon>
        <taxon>Mycobacteriaceae</taxon>
        <taxon>Mycobacterium</taxon>
    </lineage>
</organism>
<evidence type="ECO:0008006" key="4">
    <source>
        <dbReference type="Google" id="ProtNLM"/>
    </source>
</evidence>
<keyword evidence="1" id="KW-1133">Transmembrane helix</keyword>
<evidence type="ECO:0000256" key="1">
    <source>
        <dbReference type="SAM" id="Phobius"/>
    </source>
</evidence>
<sequence length="138" mass="14442">MWINDAPKTRSWRSLAAVAAVVGLLTVAVEIGSSLVGASTPHLPHSLSASADERFAVVVDHPHFEDDSDLPAPPTFTAAVLPRGTAAALVMLSVFAAVAIFARFSTLPSLVPVRGPPRTGQVGSAGRDVLIRFCVDRC</sequence>
<keyword evidence="1" id="KW-0472">Membrane</keyword>
<dbReference type="EMBL" id="BRXE01000143">
    <property type="protein sequence ID" value="GLB86460.1"/>
    <property type="molecule type" value="Genomic_DNA"/>
</dbReference>
<dbReference type="Proteomes" id="UP001165663">
    <property type="component" value="Unassembled WGS sequence"/>
</dbReference>
<proteinExistence type="predicted"/>